<evidence type="ECO:0000256" key="2">
    <source>
        <dbReference type="SAM" id="MobiDB-lite"/>
    </source>
</evidence>
<evidence type="ECO:0000256" key="1">
    <source>
        <dbReference type="SAM" id="Coils"/>
    </source>
</evidence>
<feature type="region of interest" description="Disordered" evidence="2">
    <location>
        <begin position="1"/>
        <end position="50"/>
    </location>
</feature>
<dbReference type="AlphaFoldDB" id="A0A7S4WE29"/>
<protein>
    <submittedName>
        <fullName evidence="3">Uncharacterized protein</fullName>
    </submittedName>
</protein>
<dbReference type="EMBL" id="HBNR01087704">
    <property type="protein sequence ID" value="CAE4665906.1"/>
    <property type="molecule type" value="Transcribed_RNA"/>
</dbReference>
<feature type="coiled-coil region" evidence="1">
    <location>
        <begin position="412"/>
        <end position="453"/>
    </location>
</feature>
<feature type="coiled-coil region" evidence="1">
    <location>
        <begin position="311"/>
        <end position="359"/>
    </location>
</feature>
<proteinExistence type="predicted"/>
<gene>
    <name evidence="3" type="ORF">AMON00008_LOCUS62869</name>
</gene>
<evidence type="ECO:0000313" key="3">
    <source>
        <dbReference type="EMBL" id="CAE4665906.1"/>
    </source>
</evidence>
<reference evidence="3" key="1">
    <citation type="submission" date="2021-01" db="EMBL/GenBank/DDBJ databases">
        <authorList>
            <person name="Corre E."/>
            <person name="Pelletier E."/>
            <person name="Niang G."/>
            <person name="Scheremetjew M."/>
            <person name="Finn R."/>
            <person name="Kale V."/>
            <person name="Holt S."/>
            <person name="Cochrane G."/>
            <person name="Meng A."/>
            <person name="Brown T."/>
            <person name="Cohen L."/>
        </authorList>
    </citation>
    <scope>NUCLEOTIDE SEQUENCE</scope>
    <source>
        <strain evidence="3">CCMP3105</strain>
    </source>
</reference>
<keyword evidence="1" id="KW-0175">Coiled coil</keyword>
<sequence>MAAIPGLREPVGTGLRESSGSQRSHRSSPWTVEPTAAAPGWHGPAGLRGSGGSLAFSAESAIAGSQQSRWSADWAAEELTAASGAPSLRESLGSRLSAAGPSVHESLGSHVSAAAPSLGSRISADAPDLRESLGSHVSGACGAGWAAAGRAAGWDPERTLSSAEGAGAAVASMRGLVGQEPLGWGGGCAPGSSASITSLGELLSQEGPALGPSDEDPADLDLEALDLAGLDLAGLGLEGLDLEGLDLAGLNLAEFAHLAEDPADTEELLRRCEVLDAIYAEGVAENEATRLVNEELSAAVFARKKRLEDFEAETEREEARARVRLERLQAEVSEERAQVAMLRELLRRAEEDSRAVEAAELFERQCAQEAADAQRLLAERSLVLGTLCGEFTEEGVEEDRAALERAFACRATEDLNTELALARSEIEAQRKQSDLLEERALLLEEELRAARASRAPTLAAAVSAEG</sequence>
<accession>A0A7S4WE29</accession>
<name>A0A7S4WE29_9DINO</name>
<organism evidence="3">
    <name type="scientific">Alexandrium monilatum</name>
    <dbReference type="NCBI Taxonomy" id="311494"/>
    <lineage>
        <taxon>Eukaryota</taxon>
        <taxon>Sar</taxon>
        <taxon>Alveolata</taxon>
        <taxon>Dinophyceae</taxon>
        <taxon>Gonyaulacales</taxon>
        <taxon>Pyrocystaceae</taxon>
        <taxon>Alexandrium</taxon>
    </lineage>
</organism>